<dbReference type="AlphaFoldDB" id="D7C958"/>
<dbReference type="KEGG" id="sbh:SBI_07456"/>
<dbReference type="HOGENOM" id="CLU_3358711_0_0_11"/>
<dbReference type="Proteomes" id="UP000000377">
    <property type="component" value="Chromosome"/>
</dbReference>
<name>D7C958_STRBB</name>
<organism evidence="2 3">
    <name type="scientific">Streptomyces bingchenggensis (strain BCW-1)</name>
    <dbReference type="NCBI Taxonomy" id="749414"/>
    <lineage>
        <taxon>Bacteria</taxon>
        <taxon>Bacillati</taxon>
        <taxon>Actinomycetota</taxon>
        <taxon>Actinomycetes</taxon>
        <taxon>Kitasatosporales</taxon>
        <taxon>Streptomycetaceae</taxon>
        <taxon>Streptomyces</taxon>
    </lineage>
</organism>
<gene>
    <name evidence="2" type="ordered locus">SBI_07456</name>
</gene>
<dbReference type="EMBL" id="CP002047">
    <property type="protein sequence ID" value="ADI10576.1"/>
    <property type="molecule type" value="Genomic_DNA"/>
</dbReference>
<protein>
    <submittedName>
        <fullName evidence="2">Uncharacterized protein</fullName>
    </submittedName>
</protein>
<feature type="compositionally biased region" description="Low complexity" evidence="1">
    <location>
        <begin position="27"/>
        <end position="36"/>
    </location>
</feature>
<evidence type="ECO:0000313" key="2">
    <source>
        <dbReference type="EMBL" id="ADI10576.1"/>
    </source>
</evidence>
<accession>D7C958</accession>
<evidence type="ECO:0000313" key="3">
    <source>
        <dbReference type="Proteomes" id="UP000000377"/>
    </source>
</evidence>
<keyword evidence="3" id="KW-1185">Reference proteome</keyword>
<evidence type="ECO:0000256" key="1">
    <source>
        <dbReference type="SAM" id="MobiDB-lite"/>
    </source>
</evidence>
<proteinExistence type="predicted"/>
<feature type="region of interest" description="Disordered" evidence="1">
    <location>
        <begin position="1"/>
        <end position="36"/>
    </location>
</feature>
<sequence>MARLDARPVSTPVPFSGALYPHHPAHSTHAPTRVIR</sequence>
<reference evidence="2 3" key="1">
    <citation type="journal article" date="2010" name="J. Bacteriol.">
        <title>Genome sequence of the milbemycin-producing bacterium Streptomyces bingchenggensis.</title>
        <authorList>
            <person name="Wang X.J."/>
            <person name="Yan Y.J."/>
            <person name="Zhang B."/>
            <person name="An J."/>
            <person name="Wang J.J."/>
            <person name="Tian J."/>
            <person name="Jiang L."/>
            <person name="Chen Y.H."/>
            <person name="Huang S.X."/>
            <person name="Yin M."/>
            <person name="Zhang J."/>
            <person name="Gao A.L."/>
            <person name="Liu C.X."/>
            <person name="Zhu Z.X."/>
            <person name="Xiang W.S."/>
        </authorList>
    </citation>
    <scope>NUCLEOTIDE SEQUENCE [LARGE SCALE GENOMIC DNA]</scope>
    <source>
        <strain evidence="2 3">BCW-1</strain>
    </source>
</reference>
<dbReference type="STRING" id="749414.SBI_07456"/>